<name>A0A3D8JYI5_9BURK</name>
<gene>
    <name evidence="2" type="ORF">DWV00_16265</name>
</gene>
<evidence type="ECO:0000313" key="2">
    <source>
        <dbReference type="EMBL" id="RDU98069.1"/>
    </source>
</evidence>
<evidence type="ECO:0000256" key="1">
    <source>
        <dbReference type="SAM" id="MobiDB-lite"/>
    </source>
</evidence>
<dbReference type="EMBL" id="QRGA01000008">
    <property type="protein sequence ID" value="RDU98069.1"/>
    <property type="molecule type" value="Genomic_DNA"/>
</dbReference>
<protein>
    <submittedName>
        <fullName evidence="2">Uncharacterized protein</fullName>
    </submittedName>
</protein>
<feature type="region of interest" description="Disordered" evidence="1">
    <location>
        <begin position="34"/>
        <end position="62"/>
    </location>
</feature>
<sequence length="62" mass="6965">MNSGDIEAQMNNMQTQEEDFQLWSMQLSNTQDMCKTEMSARQGESSTVDTACQSMQRGAHVS</sequence>
<proteinExistence type="predicted"/>
<dbReference type="Proteomes" id="UP000256838">
    <property type="component" value="Unassembled WGS sequence"/>
</dbReference>
<keyword evidence="3" id="KW-1185">Reference proteome</keyword>
<evidence type="ECO:0000313" key="3">
    <source>
        <dbReference type="Proteomes" id="UP000256838"/>
    </source>
</evidence>
<organism evidence="2 3">
    <name type="scientific">Trinickia dinghuensis</name>
    <dbReference type="NCBI Taxonomy" id="2291023"/>
    <lineage>
        <taxon>Bacteria</taxon>
        <taxon>Pseudomonadati</taxon>
        <taxon>Pseudomonadota</taxon>
        <taxon>Betaproteobacteria</taxon>
        <taxon>Burkholderiales</taxon>
        <taxon>Burkholderiaceae</taxon>
        <taxon>Trinickia</taxon>
    </lineage>
</organism>
<feature type="compositionally biased region" description="Polar residues" evidence="1">
    <location>
        <begin position="42"/>
        <end position="56"/>
    </location>
</feature>
<accession>A0A3D8JYI5</accession>
<reference evidence="2 3" key="1">
    <citation type="submission" date="2018-08" db="EMBL/GenBank/DDBJ databases">
        <title>Paraburkholderia sp. DHOM06 isolated from forest soil.</title>
        <authorList>
            <person name="Gao Z.-H."/>
            <person name="Qiu L.-H."/>
        </authorList>
    </citation>
    <scope>NUCLEOTIDE SEQUENCE [LARGE SCALE GENOMIC DNA]</scope>
    <source>
        <strain evidence="2 3">DHOM06</strain>
    </source>
</reference>
<comment type="caution">
    <text evidence="2">The sequence shown here is derived from an EMBL/GenBank/DDBJ whole genome shotgun (WGS) entry which is preliminary data.</text>
</comment>
<dbReference type="AlphaFoldDB" id="A0A3D8JYI5"/>